<dbReference type="NCBIfam" id="TIGR00229">
    <property type="entry name" value="sensory_box"/>
    <property type="match status" value="2"/>
</dbReference>
<evidence type="ECO:0000259" key="10">
    <source>
        <dbReference type="PROSITE" id="PS50112"/>
    </source>
</evidence>
<dbReference type="Pfam" id="PF00989">
    <property type="entry name" value="PAS"/>
    <property type="match status" value="1"/>
</dbReference>
<dbReference type="InterPro" id="IPR011006">
    <property type="entry name" value="CheY-like_superfamily"/>
</dbReference>
<feature type="region of interest" description="Disordered" evidence="7">
    <location>
        <begin position="409"/>
        <end position="443"/>
    </location>
</feature>
<protein>
    <recommendedName>
        <fullName evidence="2">histidine kinase</fullName>
        <ecNumber evidence="2">2.7.13.3</ecNumber>
    </recommendedName>
</protein>
<dbReference type="CDD" id="cd00082">
    <property type="entry name" value="HisKA"/>
    <property type="match status" value="2"/>
</dbReference>
<feature type="domain" description="PAC" evidence="11">
    <location>
        <begin position="108"/>
        <end position="162"/>
    </location>
</feature>
<dbReference type="InterPro" id="IPR036890">
    <property type="entry name" value="HATPase_C_sf"/>
</dbReference>
<evidence type="ECO:0000256" key="7">
    <source>
        <dbReference type="SAM" id="MobiDB-lite"/>
    </source>
</evidence>
<dbReference type="SMART" id="SM00388">
    <property type="entry name" value="HisKA"/>
    <property type="match status" value="2"/>
</dbReference>
<feature type="modified residue" description="4-aspartylphosphate" evidence="5">
    <location>
        <position position="494"/>
    </location>
</feature>
<organism evidence="12 13">
    <name type="scientific">Marinobacter flavimaris</name>
    <dbReference type="NCBI Taxonomy" id="262076"/>
    <lineage>
        <taxon>Bacteria</taxon>
        <taxon>Pseudomonadati</taxon>
        <taxon>Pseudomonadota</taxon>
        <taxon>Gammaproteobacteria</taxon>
        <taxon>Pseudomonadales</taxon>
        <taxon>Marinobacteraceae</taxon>
        <taxon>Marinobacter</taxon>
    </lineage>
</organism>
<dbReference type="EMBL" id="QRDH01000013">
    <property type="protein sequence ID" value="RDU39264.1"/>
    <property type="molecule type" value="Genomic_DNA"/>
</dbReference>
<evidence type="ECO:0000256" key="4">
    <source>
        <dbReference type="ARBA" id="ARBA00022777"/>
    </source>
</evidence>
<evidence type="ECO:0000256" key="6">
    <source>
        <dbReference type="SAM" id="Coils"/>
    </source>
</evidence>
<name>A0A3D8GXU3_9GAMM</name>
<dbReference type="SMART" id="SM00448">
    <property type="entry name" value="REC"/>
    <property type="match status" value="1"/>
</dbReference>
<dbReference type="InterPro" id="IPR003594">
    <property type="entry name" value="HATPase_dom"/>
</dbReference>
<dbReference type="InterPro" id="IPR036097">
    <property type="entry name" value="HisK_dim/P_sf"/>
</dbReference>
<keyword evidence="6" id="KW-0175">Coiled coil</keyword>
<feature type="domain" description="PAS" evidence="10">
    <location>
        <begin position="32"/>
        <end position="106"/>
    </location>
</feature>
<dbReference type="SUPFAM" id="SSF55874">
    <property type="entry name" value="ATPase domain of HSP90 chaperone/DNA topoisomerase II/histidine kinase"/>
    <property type="match status" value="2"/>
</dbReference>
<dbReference type="GO" id="GO:0000155">
    <property type="term" value="F:phosphorelay sensor kinase activity"/>
    <property type="evidence" value="ECO:0007669"/>
    <property type="project" value="InterPro"/>
</dbReference>
<comment type="catalytic activity">
    <reaction evidence="1">
        <text>ATP + protein L-histidine = ADP + protein N-phospho-L-histidine.</text>
        <dbReference type="EC" id="2.7.13.3"/>
    </reaction>
</comment>
<dbReference type="PRINTS" id="PR00344">
    <property type="entry name" value="BCTRLSENSOR"/>
</dbReference>
<dbReference type="SMART" id="SM00091">
    <property type="entry name" value="PAS"/>
    <property type="match status" value="2"/>
</dbReference>
<feature type="domain" description="PAS" evidence="10">
    <location>
        <begin position="605"/>
        <end position="675"/>
    </location>
</feature>
<dbReference type="Pfam" id="PF02518">
    <property type="entry name" value="HATPase_c"/>
    <property type="match status" value="2"/>
</dbReference>
<dbReference type="PANTHER" id="PTHR43547">
    <property type="entry name" value="TWO-COMPONENT HISTIDINE KINASE"/>
    <property type="match status" value="1"/>
</dbReference>
<dbReference type="PROSITE" id="PS50110">
    <property type="entry name" value="RESPONSE_REGULATORY"/>
    <property type="match status" value="1"/>
</dbReference>
<dbReference type="InterPro" id="IPR013656">
    <property type="entry name" value="PAS_4"/>
</dbReference>
<dbReference type="AlphaFoldDB" id="A0A3D8GXU3"/>
<dbReference type="Gene3D" id="3.40.50.2300">
    <property type="match status" value="1"/>
</dbReference>
<evidence type="ECO:0000313" key="13">
    <source>
        <dbReference type="Proteomes" id="UP000256431"/>
    </source>
</evidence>
<keyword evidence="4" id="KW-0808">Transferase</keyword>
<feature type="domain" description="Response regulatory" evidence="9">
    <location>
        <begin position="446"/>
        <end position="561"/>
    </location>
</feature>
<dbReference type="InterPro" id="IPR004358">
    <property type="entry name" value="Sig_transdc_His_kin-like_C"/>
</dbReference>
<dbReference type="RefSeq" id="WP_104272099.1">
    <property type="nucleotide sequence ID" value="NZ_PSSW01000014.1"/>
</dbReference>
<dbReference type="InterPro" id="IPR001789">
    <property type="entry name" value="Sig_transdc_resp-reg_receiver"/>
</dbReference>
<gene>
    <name evidence="12" type="ORF">DXI23_19220</name>
</gene>
<dbReference type="InterPro" id="IPR003661">
    <property type="entry name" value="HisK_dim/P_dom"/>
</dbReference>
<dbReference type="Gene3D" id="3.30.450.20">
    <property type="entry name" value="PAS domain"/>
    <property type="match status" value="2"/>
</dbReference>
<feature type="coiled-coil region" evidence="6">
    <location>
        <begin position="153"/>
        <end position="187"/>
    </location>
</feature>
<evidence type="ECO:0000259" key="11">
    <source>
        <dbReference type="PROSITE" id="PS50113"/>
    </source>
</evidence>
<reference evidence="12 13" key="1">
    <citation type="submission" date="2018-08" db="EMBL/GenBank/DDBJ databases">
        <title>Genome sequence of Marinobacter flavimaris KCTC 12185.</title>
        <authorList>
            <person name="Chun J."/>
            <person name="Kim B.-Y."/>
            <person name="Choi S.-B."/>
            <person name="Kwak M.-J."/>
        </authorList>
    </citation>
    <scope>NUCLEOTIDE SEQUENCE [LARGE SCALE GENOMIC DNA]</scope>
    <source>
        <strain evidence="12 13">KCTC 12185</strain>
    </source>
</reference>
<dbReference type="Gene3D" id="1.10.287.130">
    <property type="match status" value="2"/>
</dbReference>
<dbReference type="FunFam" id="3.30.450.20:FF:000155">
    <property type="entry name" value="Sensor histidine kinase TodS"/>
    <property type="match status" value="1"/>
</dbReference>
<dbReference type="InterPro" id="IPR035965">
    <property type="entry name" value="PAS-like_dom_sf"/>
</dbReference>
<feature type="domain" description="Histidine kinase" evidence="8">
    <location>
        <begin position="751"/>
        <end position="970"/>
    </location>
</feature>
<dbReference type="PROSITE" id="PS50112">
    <property type="entry name" value="PAS"/>
    <property type="match status" value="2"/>
</dbReference>
<sequence length="974" mass="108730">MYEFIKRIFRNKPTFRIGSVDLDGQDDYQTQKEKFARIILDQMYHFAGLLDGEGNILEINVPALRGAGLSMEDVVGTPFWEARWFALSEESRASQREMVLRAAQGEFIRRDIEVYGEASGERTIITDYSLTPLRDEAGEVRFILAEGRNITEKKKVEVEVARKKNELEELLKKNRELDEQRNRFFANISHELKTPLSLIIGPVDDIFSQSSGLSERQKTDLSAIRRNAITMLNLVNDLLDLAKVDAGKVQLFYEVIPMVGFMKEVASHFDAIALQNNIAFALMVPDGLEIEADRERLSQTVFNLIYNAFSVTPRGGRISCSVEEHENDRILISVTDTGPGIDSDQRAKIFERFEQGAGLLQSTRQGTGLGLAIVKEFVDLHRGTVTVTNSPVGGALFSVELPAKAPCGTGVRESVRNSNRDTGSLLVQDGHQGDEPSASEATGKPRVLVVDDNREMRELIDRVLSDEYQVRTVDGAKKALAILESTQPDLIITDLMMPEFSGDEMIRSIRNRVDSAQIPILVLSAHSGGAVKNELLSKYVQDYVTKPFFVPELLSRVRNIVTMRDARRALQQELESRDTNLMQLTRELIEGRRQLQRSFDALRKSEGRWRAIHENSAVGIAVVDTHWMFVNVNPAFCQMLGYSAEELMGRSVIDFTHEADRSITGNRLNQLLSGDIENYHYQKRFISKQGYEVWTSSSVSVIPQTEDSPPLLMGVVEDISERKQAELELEEARLELARVMRVTSMGELVASITHEINQPLSAIVANSQAGLQWLSHSPPNVDEASRAIKNIQRDGERAADVAIRIRGFMKRDAGELQPIDWTDLISDVLDFVNETARKIGIRIHTVIESDLPVTTSDKVQLQQILLNLVLNAIDAMKSMASNDKRLRLHVRYCPQIAKIRVLVSDSGPGVSLKARGRAFEPFFTTKSEGLGMGLAICRTIASRLGGDVALLDEEPGQAGATFELTVPLEGNSHG</sequence>
<evidence type="ECO:0000256" key="5">
    <source>
        <dbReference type="PROSITE-ProRule" id="PRU00169"/>
    </source>
</evidence>
<dbReference type="Gene3D" id="3.30.565.10">
    <property type="entry name" value="Histidine kinase-like ATPase, C-terminal domain"/>
    <property type="match status" value="2"/>
</dbReference>
<dbReference type="PROSITE" id="PS50113">
    <property type="entry name" value="PAC"/>
    <property type="match status" value="2"/>
</dbReference>
<feature type="domain" description="PAC" evidence="11">
    <location>
        <begin position="679"/>
        <end position="731"/>
    </location>
</feature>
<evidence type="ECO:0000259" key="9">
    <source>
        <dbReference type="PROSITE" id="PS50110"/>
    </source>
</evidence>
<dbReference type="PANTHER" id="PTHR43547:SF2">
    <property type="entry name" value="HYBRID SIGNAL TRANSDUCTION HISTIDINE KINASE C"/>
    <property type="match status" value="1"/>
</dbReference>
<dbReference type="SMART" id="SM00086">
    <property type="entry name" value="PAC"/>
    <property type="match status" value="2"/>
</dbReference>
<dbReference type="GO" id="GO:0006355">
    <property type="term" value="P:regulation of DNA-templated transcription"/>
    <property type="evidence" value="ECO:0007669"/>
    <property type="project" value="InterPro"/>
</dbReference>
<dbReference type="CDD" id="cd00130">
    <property type="entry name" value="PAS"/>
    <property type="match status" value="2"/>
</dbReference>
<proteinExistence type="predicted"/>
<comment type="caution">
    <text evidence="12">The sequence shown here is derived from an EMBL/GenBank/DDBJ whole genome shotgun (WGS) entry which is preliminary data.</text>
</comment>
<dbReference type="SUPFAM" id="SSF52172">
    <property type="entry name" value="CheY-like"/>
    <property type="match status" value="1"/>
</dbReference>
<evidence type="ECO:0000256" key="3">
    <source>
        <dbReference type="ARBA" id="ARBA00022553"/>
    </source>
</evidence>
<keyword evidence="3 5" id="KW-0597">Phosphoprotein</keyword>
<dbReference type="InterPro" id="IPR000700">
    <property type="entry name" value="PAS-assoc_C"/>
</dbReference>
<dbReference type="Proteomes" id="UP000256431">
    <property type="component" value="Unassembled WGS sequence"/>
</dbReference>
<dbReference type="Pfam" id="PF08448">
    <property type="entry name" value="PAS_4"/>
    <property type="match status" value="1"/>
</dbReference>
<evidence type="ECO:0000259" key="8">
    <source>
        <dbReference type="PROSITE" id="PS50109"/>
    </source>
</evidence>
<dbReference type="Pfam" id="PF00072">
    <property type="entry name" value="Response_reg"/>
    <property type="match status" value="1"/>
</dbReference>
<feature type="domain" description="Histidine kinase" evidence="8">
    <location>
        <begin position="187"/>
        <end position="405"/>
    </location>
</feature>
<evidence type="ECO:0000256" key="2">
    <source>
        <dbReference type="ARBA" id="ARBA00012438"/>
    </source>
</evidence>
<evidence type="ECO:0000256" key="1">
    <source>
        <dbReference type="ARBA" id="ARBA00000085"/>
    </source>
</evidence>
<dbReference type="Pfam" id="PF00512">
    <property type="entry name" value="HisKA"/>
    <property type="match status" value="2"/>
</dbReference>
<dbReference type="InterPro" id="IPR013767">
    <property type="entry name" value="PAS_fold"/>
</dbReference>
<keyword evidence="13" id="KW-1185">Reference proteome</keyword>
<dbReference type="SMART" id="SM00387">
    <property type="entry name" value="HATPase_c"/>
    <property type="match status" value="2"/>
</dbReference>
<feature type="coiled-coil region" evidence="6">
    <location>
        <begin position="715"/>
        <end position="742"/>
    </location>
</feature>
<keyword evidence="4" id="KW-0418">Kinase</keyword>
<dbReference type="SUPFAM" id="SSF47384">
    <property type="entry name" value="Homodimeric domain of signal transducing histidine kinase"/>
    <property type="match status" value="2"/>
</dbReference>
<dbReference type="EC" id="2.7.13.3" evidence="2"/>
<dbReference type="InterPro" id="IPR005467">
    <property type="entry name" value="His_kinase_dom"/>
</dbReference>
<dbReference type="InterPro" id="IPR001610">
    <property type="entry name" value="PAC"/>
</dbReference>
<accession>A0A3D8GXU3</accession>
<evidence type="ECO:0000313" key="12">
    <source>
        <dbReference type="EMBL" id="RDU39264.1"/>
    </source>
</evidence>
<dbReference type="InterPro" id="IPR000014">
    <property type="entry name" value="PAS"/>
</dbReference>
<dbReference type="SUPFAM" id="SSF55785">
    <property type="entry name" value="PYP-like sensor domain (PAS domain)"/>
    <property type="match status" value="2"/>
</dbReference>
<dbReference type="PROSITE" id="PS50109">
    <property type="entry name" value="HIS_KIN"/>
    <property type="match status" value="2"/>
</dbReference>